<evidence type="ECO:0000256" key="4">
    <source>
        <dbReference type="ARBA" id="ARBA00023027"/>
    </source>
</evidence>
<evidence type="ECO:0000256" key="2">
    <source>
        <dbReference type="ARBA" id="ARBA00012897"/>
    </source>
</evidence>
<dbReference type="Gene3D" id="3.40.50.720">
    <property type="entry name" value="NAD(P)-binding Rossmann-like Domain"/>
    <property type="match status" value="2"/>
</dbReference>
<keyword evidence="3 5" id="KW-0560">Oxidoreductase</keyword>
<feature type="binding site" evidence="8">
    <location>
        <position position="134"/>
    </location>
    <ligand>
        <name>NAD(+)</name>
        <dbReference type="ChEBI" id="CHEBI:57540"/>
    </ligand>
</feature>
<comment type="catalytic activity">
    <reaction evidence="5">
        <text>L-alanine + NAD(+) + H2O = pyruvate + NH4(+) + NADH + H(+)</text>
        <dbReference type="Rhea" id="RHEA:18405"/>
        <dbReference type="ChEBI" id="CHEBI:15361"/>
        <dbReference type="ChEBI" id="CHEBI:15377"/>
        <dbReference type="ChEBI" id="CHEBI:15378"/>
        <dbReference type="ChEBI" id="CHEBI:28938"/>
        <dbReference type="ChEBI" id="CHEBI:57540"/>
        <dbReference type="ChEBI" id="CHEBI:57945"/>
        <dbReference type="ChEBI" id="CHEBI:57972"/>
        <dbReference type="EC" id="1.4.1.1"/>
    </reaction>
</comment>
<evidence type="ECO:0000256" key="5">
    <source>
        <dbReference type="PIRNR" id="PIRNR000183"/>
    </source>
</evidence>
<dbReference type="SUPFAM" id="SSF51735">
    <property type="entry name" value="NAD(P)-binding Rossmann-fold domains"/>
    <property type="match status" value="1"/>
</dbReference>
<feature type="binding site" evidence="8">
    <location>
        <position position="220"/>
    </location>
    <ligand>
        <name>NAD(+)</name>
        <dbReference type="ChEBI" id="CHEBI:57540"/>
    </ligand>
</feature>
<sequence>MKIGCPKEIKPQEFRVGMTPNAAQEAVNHGHEVLIETGAGDGSGFADDAYIAAGARILGTAEEVFATADMIVKVKEPQAGERKMLREGQLLFTYLHLAPDEAQTRDLLASGCTAIAYETVTDDNGGLPLLAPMSEVAGRLAPQVGAWTLQKANGGRGVLMGGVPGVPPANVVVIGGGVVGTHAARIAAGMGAEVTVLDRSLPRLRYLDDVFGGTFKTGYSSSGLVEELLPRADMVIGAVLIPGAAAPKLVTRAQLSSMKPGATLVDVAIDQGGCFETSHATTHQDPIYEVDGVMHYCVANMPGAVARTSTIALGNATMPFMLALADKGWKQACADDPHLLEGLNVHAGQLTYYAVGKALGIDVVSPQKVIKG</sequence>
<feature type="binding site" evidence="7">
    <location>
        <position position="15"/>
    </location>
    <ligand>
        <name>substrate</name>
    </ligand>
</feature>
<gene>
    <name evidence="11" type="primary">ald</name>
    <name evidence="11" type="ORF">FH759_04070</name>
</gene>
<accession>A0A7C9M7V8</accession>
<dbReference type="SMART" id="SM01003">
    <property type="entry name" value="AlaDh_PNT_N"/>
    <property type="match status" value="1"/>
</dbReference>
<evidence type="ECO:0000259" key="9">
    <source>
        <dbReference type="SMART" id="SM01002"/>
    </source>
</evidence>
<evidence type="ECO:0000256" key="7">
    <source>
        <dbReference type="PIRSR" id="PIRSR000183-2"/>
    </source>
</evidence>
<feature type="binding site" evidence="8">
    <location>
        <begin position="267"/>
        <end position="270"/>
    </location>
    <ligand>
        <name>NAD(+)</name>
        <dbReference type="ChEBI" id="CHEBI:57540"/>
    </ligand>
</feature>
<name>A0A7C9M7V8_9RHOB</name>
<dbReference type="InterPro" id="IPR036291">
    <property type="entry name" value="NAD(P)-bd_dom_sf"/>
</dbReference>
<dbReference type="GO" id="GO:0005886">
    <property type="term" value="C:plasma membrane"/>
    <property type="evidence" value="ECO:0007669"/>
    <property type="project" value="TreeGrafter"/>
</dbReference>
<evidence type="ECO:0000256" key="1">
    <source>
        <dbReference type="ARBA" id="ARBA00005689"/>
    </source>
</evidence>
<evidence type="ECO:0000256" key="8">
    <source>
        <dbReference type="PIRSR" id="PIRSR000183-3"/>
    </source>
</evidence>
<feature type="binding site" evidence="8">
    <location>
        <begin position="239"/>
        <end position="240"/>
    </location>
    <ligand>
        <name>NAD(+)</name>
        <dbReference type="ChEBI" id="CHEBI:57540"/>
    </ligand>
</feature>
<dbReference type="InterPro" id="IPR008141">
    <property type="entry name" value="Ala_DH"/>
</dbReference>
<dbReference type="InterPro" id="IPR008143">
    <property type="entry name" value="Ala_DH/PNT_CS2"/>
</dbReference>
<dbReference type="SMART" id="SM01002">
    <property type="entry name" value="AlaDh_PNT_C"/>
    <property type="match status" value="1"/>
</dbReference>
<evidence type="ECO:0000256" key="6">
    <source>
        <dbReference type="PIRSR" id="PIRSR000183-1"/>
    </source>
</evidence>
<feature type="active site" description="Proton donor/acceptor" evidence="6">
    <location>
        <position position="96"/>
    </location>
</feature>
<evidence type="ECO:0000256" key="3">
    <source>
        <dbReference type="ARBA" id="ARBA00023002"/>
    </source>
</evidence>
<dbReference type="Proteomes" id="UP000483078">
    <property type="component" value="Unassembled WGS sequence"/>
</dbReference>
<reference evidence="11 12" key="1">
    <citation type="submission" date="2019-06" db="EMBL/GenBank/DDBJ databases">
        <title>Enrichment of Autotrophic Halophilic Microorganisms from Red Sea Brine Pool Using Microbial Electrosynthesis System.</title>
        <authorList>
            <person name="Alqahtani M.F."/>
            <person name="Bajracharya S."/>
            <person name="Katuri K.P."/>
            <person name="Ali M."/>
            <person name="Saikaly P.E."/>
        </authorList>
    </citation>
    <scope>NUCLEOTIDE SEQUENCE [LARGE SCALE GENOMIC DNA]</scope>
    <source>
        <strain evidence="11">MES6</strain>
    </source>
</reference>
<dbReference type="PROSITE" id="PS00837">
    <property type="entry name" value="ALADH_PNT_2"/>
    <property type="match status" value="1"/>
</dbReference>
<dbReference type="EMBL" id="VENJ01000005">
    <property type="protein sequence ID" value="MTJ03861.1"/>
    <property type="molecule type" value="Genomic_DNA"/>
</dbReference>
<dbReference type="GO" id="GO:0042853">
    <property type="term" value="P:L-alanine catabolic process"/>
    <property type="evidence" value="ECO:0007669"/>
    <property type="project" value="InterPro"/>
</dbReference>
<dbReference type="PIRSF" id="PIRSF000183">
    <property type="entry name" value="Alanine_dh"/>
    <property type="match status" value="1"/>
</dbReference>
<dbReference type="GO" id="GO:0000286">
    <property type="term" value="F:alanine dehydrogenase activity"/>
    <property type="evidence" value="ECO:0007669"/>
    <property type="project" value="UniProtKB-UniRule"/>
</dbReference>
<dbReference type="PANTHER" id="PTHR42795">
    <property type="entry name" value="ALANINE DEHYDROGENASE"/>
    <property type="match status" value="1"/>
</dbReference>
<keyword evidence="8" id="KW-0547">Nucleotide-binding</keyword>
<dbReference type="Pfam" id="PF01262">
    <property type="entry name" value="AlaDh_PNT_C"/>
    <property type="match status" value="1"/>
</dbReference>
<dbReference type="CDD" id="cd05305">
    <property type="entry name" value="L-AlaDH"/>
    <property type="match status" value="1"/>
</dbReference>
<feature type="binding site" evidence="8">
    <location>
        <position position="203"/>
    </location>
    <ligand>
        <name>NAD(+)</name>
        <dbReference type="ChEBI" id="CHEBI:57540"/>
    </ligand>
</feature>
<dbReference type="GO" id="GO:0000166">
    <property type="term" value="F:nucleotide binding"/>
    <property type="evidence" value="ECO:0007669"/>
    <property type="project" value="UniProtKB-KW"/>
</dbReference>
<dbReference type="SUPFAM" id="SSF52283">
    <property type="entry name" value="Formate/glycerate dehydrogenase catalytic domain-like"/>
    <property type="match status" value="1"/>
</dbReference>
<evidence type="ECO:0000313" key="12">
    <source>
        <dbReference type="Proteomes" id="UP000483078"/>
    </source>
</evidence>
<proteinExistence type="inferred from homology"/>
<dbReference type="InterPro" id="IPR007698">
    <property type="entry name" value="AlaDH/PNT_NAD(H)-bd"/>
</dbReference>
<dbReference type="RefSeq" id="WP_026757137.1">
    <property type="nucleotide sequence ID" value="NZ_VENJ01000005.1"/>
</dbReference>
<dbReference type="EC" id="1.4.1.1" evidence="2 5"/>
<dbReference type="AlphaFoldDB" id="A0A7C9M7V8"/>
<keyword evidence="4 5" id="KW-0520">NAD</keyword>
<feature type="domain" description="Alanine dehydrogenase/pyridine nucleotide transhydrogenase N-terminal" evidence="10">
    <location>
        <begin position="4"/>
        <end position="137"/>
    </location>
</feature>
<organism evidence="11 12">
    <name type="scientific">Sediminimonas qiaohouensis</name>
    <dbReference type="NCBI Taxonomy" id="552061"/>
    <lineage>
        <taxon>Bacteria</taxon>
        <taxon>Pseudomonadati</taxon>
        <taxon>Pseudomonadota</taxon>
        <taxon>Alphaproteobacteria</taxon>
        <taxon>Rhodobacterales</taxon>
        <taxon>Roseobacteraceae</taxon>
        <taxon>Sediminimonas</taxon>
    </lineage>
</organism>
<dbReference type="PANTHER" id="PTHR42795:SF1">
    <property type="entry name" value="ALANINE DEHYDROGENASE"/>
    <property type="match status" value="1"/>
</dbReference>
<feature type="binding site" evidence="7">
    <location>
        <position position="75"/>
    </location>
    <ligand>
        <name>substrate</name>
    </ligand>
</feature>
<feature type="binding site" evidence="8">
    <location>
        <position position="198"/>
    </location>
    <ligand>
        <name>NAD(+)</name>
        <dbReference type="ChEBI" id="CHEBI:57540"/>
    </ligand>
</feature>
<comment type="similarity">
    <text evidence="1 5">Belongs to the AlaDH/PNT family.</text>
</comment>
<evidence type="ECO:0000259" key="10">
    <source>
        <dbReference type="SMART" id="SM01003"/>
    </source>
</evidence>
<feature type="binding site" evidence="8">
    <location>
        <begin position="298"/>
        <end position="301"/>
    </location>
    <ligand>
        <name>NAD(+)</name>
        <dbReference type="ChEBI" id="CHEBI:57540"/>
    </ligand>
</feature>
<dbReference type="InterPro" id="IPR007886">
    <property type="entry name" value="AlaDH/PNT_N"/>
</dbReference>
<dbReference type="FunFam" id="3.40.50.720:FF:000049">
    <property type="entry name" value="Alanine dehydrogenase"/>
    <property type="match status" value="1"/>
</dbReference>
<comment type="caution">
    <text evidence="11">The sequence shown here is derived from an EMBL/GenBank/DDBJ whole genome shotgun (WGS) entry which is preliminary data.</text>
</comment>
<feature type="domain" description="Alanine dehydrogenase/pyridine nucleotide transhydrogenase NAD(H)-binding" evidence="9">
    <location>
        <begin position="149"/>
        <end position="297"/>
    </location>
</feature>
<evidence type="ECO:0000313" key="11">
    <source>
        <dbReference type="EMBL" id="MTJ03861.1"/>
    </source>
</evidence>
<protein>
    <recommendedName>
        <fullName evidence="2 5">Alanine dehydrogenase</fullName>
        <ecNumber evidence="2 5">1.4.1.1</ecNumber>
    </recommendedName>
</protein>
<feature type="active site" description="Proton donor/acceptor" evidence="6">
    <location>
        <position position="270"/>
    </location>
</feature>
<dbReference type="NCBIfam" id="TIGR00518">
    <property type="entry name" value="alaDH"/>
    <property type="match status" value="1"/>
</dbReference>
<dbReference type="Pfam" id="PF05222">
    <property type="entry name" value="AlaDh_PNT_N"/>
    <property type="match status" value="1"/>
</dbReference>